<keyword evidence="6 7" id="KW-0862">Zinc</keyword>
<feature type="binding site" evidence="7">
    <location>
        <position position="127"/>
    </location>
    <ligand>
        <name>Zn(2+)</name>
        <dbReference type="ChEBI" id="CHEBI:29105"/>
    </ligand>
</feature>
<reference evidence="10 11" key="1">
    <citation type="submission" date="2018-08" db="EMBL/GenBank/DDBJ databases">
        <title>Recombination of ecologically and evolutionarily significant loci maintains genetic cohesion in the Pseudomonas syringae species complex.</title>
        <authorList>
            <person name="Dillon M."/>
            <person name="Thakur S."/>
            <person name="Almeida R.N.D."/>
            <person name="Weir B.S."/>
            <person name="Guttman D.S."/>
        </authorList>
    </citation>
    <scope>NUCLEOTIDE SEQUENCE [LARGE SCALE GENOMIC DNA]</scope>
    <source>
        <strain evidence="10 11">ICMP 3353</strain>
    </source>
</reference>
<gene>
    <name evidence="7" type="primary">sprT</name>
    <name evidence="10" type="ORF">ALQ04_04555</name>
</gene>
<feature type="binding site" evidence="7">
    <location>
        <position position="131"/>
    </location>
    <ligand>
        <name>Zn(2+)</name>
        <dbReference type="ChEBI" id="CHEBI:29105"/>
    </ligand>
</feature>
<proteinExistence type="inferred from homology"/>
<comment type="similarity">
    <text evidence="2 7">Belongs to the SprT family.</text>
</comment>
<evidence type="ECO:0000256" key="7">
    <source>
        <dbReference type="HAMAP-Rule" id="MF_00746"/>
    </source>
</evidence>
<feature type="domain" description="SprT-like" evidence="9">
    <location>
        <begin position="65"/>
        <end position="216"/>
    </location>
</feature>
<evidence type="ECO:0000313" key="11">
    <source>
        <dbReference type="Proteomes" id="UP000277236"/>
    </source>
</evidence>
<evidence type="ECO:0000256" key="5">
    <source>
        <dbReference type="ARBA" id="ARBA00022723"/>
    </source>
</evidence>
<evidence type="ECO:0000256" key="4">
    <source>
        <dbReference type="ARBA" id="ARBA00022490"/>
    </source>
</evidence>
<dbReference type="EMBL" id="RBRE01000039">
    <property type="protein sequence ID" value="RMQ47062.1"/>
    <property type="molecule type" value="Genomic_DNA"/>
</dbReference>
<dbReference type="Pfam" id="PF10263">
    <property type="entry name" value="SprT-like"/>
    <property type="match status" value="1"/>
</dbReference>
<organism evidence="10 11">
    <name type="scientific">Pseudomonas cichorii</name>
    <dbReference type="NCBI Taxonomy" id="36746"/>
    <lineage>
        <taxon>Bacteria</taxon>
        <taxon>Pseudomonadati</taxon>
        <taxon>Pseudomonadota</taxon>
        <taxon>Gammaproteobacteria</taxon>
        <taxon>Pseudomonadales</taxon>
        <taxon>Pseudomonadaceae</taxon>
        <taxon>Pseudomonas</taxon>
    </lineage>
</organism>
<dbReference type="Proteomes" id="UP000277236">
    <property type="component" value="Unassembled WGS sequence"/>
</dbReference>
<dbReference type="HAMAP" id="MF_00746">
    <property type="entry name" value="SprT"/>
    <property type="match status" value="1"/>
</dbReference>
<sequence length="222" mass="25651">MYRGAVGRRDRPGIHQLNHRPAGCSPMRPAAASDHRAVGVFSPPPHYGILGASGEPHSMPEQLNSRVETCYQQAEAFFKRTFKRPVVSLKLRGQKAGVAHLHENMLRFNPKLYRENSEDFLRQTVPHEVAHMIAHQLFGDRIQPHGEEWQLIMRGVYELPPNRCHTYAIERRSVTRYIYRCPCADSDFPFTAQRHSMVSKGRRYLCRRCRQTLVFSGETRVE</sequence>
<evidence type="ECO:0000256" key="2">
    <source>
        <dbReference type="ARBA" id="ARBA00006591"/>
    </source>
</evidence>
<accession>A0A3M4LZW2</accession>
<dbReference type="InterPro" id="IPR006640">
    <property type="entry name" value="SprT-like_domain"/>
</dbReference>
<feature type="region of interest" description="Disordered" evidence="8">
    <location>
        <begin position="1"/>
        <end position="30"/>
    </location>
</feature>
<dbReference type="AlphaFoldDB" id="A0A3M4LZW2"/>
<name>A0A3M4LZW2_PSECI</name>
<dbReference type="GO" id="GO:0005737">
    <property type="term" value="C:cytoplasm"/>
    <property type="evidence" value="ECO:0007669"/>
    <property type="project" value="UniProtKB-SubCell"/>
</dbReference>
<comment type="subcellular location">
    <subcellularLocation>
        <location evidence="1 7">Cytoplasm</location>
    </subcellularLocation>
</comment>
<dbReference type="NCBIfam" id="NF003421">
    <property type="entry name" value="PRK04860.1"/>
    <property type="match status" value="1"/>
</dbReference>
<evidence type="ECO:0000313" key="10">
    <source>
        <dbReference type="EMBL" id="RMQ47062.1"/>
    </source>
</evidence>
<evidence type="ECO:0000256" key="6">
    <source>
        <dbReference type="ARBA" id="ARBA00022833"/>
    </source>
</evidence>
<dbReference type="GO" id="GO:0006950">
    <property type="term" value="P:response to stress"/>
    <property type="evidence" value="ECO:0007669"/>
    <property type="project" value="UniProtKB-ARBA"/>
</dbReference>
<keyword evidence="5 7" id="KW-0479">Metal-binding</keyword>
<keyword evidence="4 7" id="KW-0963">Cytoplasm</keyword>
<evidence type="ECO:0000256" key="3">
    <source>
        <dbReference type="ARBA" id="ARBA00020082"/>
    </source>
</evidence>
<comment type="caution">
    <text evidence="10">The sequence shown here is derived from an EMBL/GenBank/DDBJ whole genome shotgun (WGS) entry which is preliminary data.</text>
</comment>
<dbReference type="InterPro" id="IPR023483">
    <property type="entry name" value="Uncharacterised_SprT"/>
</dbReference>
<dbReference type="PANTHER" id="PTHR38773:SF1">
    <property type="entry name" value="PROTEIN SPRT"/>
    <property type="match status" value="1"/>
</dbReference>
<evidence type="ECO:0000256" key="8">
    <source>
        <dbReference type="SAM" id="MobiDB-lite"/>
    </source>
</evidence>
<comment type="cofactor">
    <cofactor evidence="7">
        <name>Zn(2+)</name>
        <dbReference type="ChEBI" id="CHEBI:29105"/>
    </cofactor>
    <text evidence="7">Binds 1 zinc ion.</text>
</comment>
<feature type="active site" evidence="7">
    <location>
        <position position="128"/>
    </location>
</feature>
<evidence type="ECO:0000256" key="1">
    <source>
        <dbReference type="ARBA" id="ARBA00004496"/>
    </source>
</evidence>
<dbReference type="PANTHER" id="PTHR38773">
    <property type="entry name" value="PROTEIN SPRT"/>
    <property type="match status" value="1"/>
</dbReference>
<dbReference type="GO" id="GO:0008270">
    <property type="term" value="F:zinc ion binding"/>
    <property type="evidence" value="ECO:0007669"/>
    <property type="project" value="UniProtKB-UniRule"/>
</dbReference>
<dbReference type="SMART" id="SM00731">
    <property type="entry name" value="SprT"/>
    <property type="match status" value="1"/>
</dbReference>
<evidence type="ECO:0000259" key="9">
    <source>
        <dbReference type="SMART" id="SM00731"/>
    </source>
</evidence>
<protein>
    <recommendedName>
        <fullName evidence="3 7">Protein SprT</fullName>
    </recommendedName>
</protein>